<evidence type="ECO:0000256" key="1">
    <source>
        <dbReference type="SAM" id="MobiDB-lite"/>
    </source>
</evidence>
<dbReference type="GeneID" id="108897758"/>
<name>A0AAJ7VGR0_LATCA</name>
<evidence type="ECO:0000313" key="2">
    <source>
        <dbReference type="Proteomes" id="UP000694890"/>
    </source>
</evidence>
<dbReference type="KEGG" id="lcf:108897758"/>
<feature type="region of interest" description="Disordered" evidence="1">
    <location>
        <begin position="187"/>
        <end position="268"/>
    </location>
</feature>
<accession>A0AAJ7VGR0</accession>
<sequence>MQSPPPLRRASLPLFTTTYNSSNPSPPLLNTPAHTPPLFLDALEGVSTLAHRDTQSLQTDTSPLFDFGEKLDYLSSSQQNNTLSYQLQTSYPTSQPHHQPKASLSRMAYLTPSPYLTPNPPDSNPTSYLTFGPGGNSTGVVTYSTGGHAYFQSQSAGQILLQSTGHHGGITAYQSYPWGNMYSQPAMHQRAQCPPTYSANLGPARDHPPPSSTNLPPPSFYPRGDLGPSHANTQRSSHTQTHTTTVLPPVSTLRPSHLRGESTPNQGYIPVAFTGQPCLSRKPSSAPLC</sequence>
<dbReference type="AlphaFoldDB" id="A0AAJ7VGR0"/>
<dbReference type="GO" id="GO:0000981">
    <property type="term" value="F:DNA-binding transcription factor activity, RNA polymerase II-specific"/>
    <property type="evidence" value="ECO:0007669"/>
    <property type="project" value="TreeGrafter"/>
</dbReference>
<dbReference type="PANTHER" id="PTHR47060:SF1">
    <property type="entry name" value="HOMEOBOX PROTEIN NOBOX"/>
    <property type="match status" value="1"/>
</dbReference>
<dbReference type="InterPro" id="IPR042988">
    <property type="entry name" value="NOBOX"/>
</dbReference>
<organism evidence="2 3">
    <name type="scientific">Lates calcarifer</name>
    <name type="common">Barramundi</name>
    <name type="synonym">Holocentrus calcarifer</name>
    <dbReference type="NCBI Taxonomy" id="8187"/>
    <lineage>
        <taxon>Eukaryota</taxon>
        <taxon>Metazoa</taxon>
        <taxon>Chordata</taxon>
        <taxon>Craniata</taxon>
        <taxon>Vertebrata</taxon>
        <taxon>Euteleostomi</taxon>
        <taxon>Actinopterygii</taxon>
        <taxon>Neopterygii</taxon>
        <taxon>Teleostei</taxon>
        <taxon>Neoteleostei</taxon>
        <taxon>Acanthomorphata</taxon>
        <taxon>Carangaria</taxon>
        <taxon>Carangaria incertae sedis</taxon>
        <taxon>Centropomidae</taxon>
        <taxon>Lates</taxon>
    </lineage>
</organism>
<dbReference type="PANTHER" id="PTHR47060">
    <property type="entry name" value="HOMEOBOX PROTEIN NOBOX"/>
    <property type="match status" value="1"/>
</dbReference>
<dbReference type="Proteomes" id="UP000694890">
    <property type="component" value="Linkage group LG3"/>
</dbReference>
<proteinExistence type="predicted"/>
<feature type="compositionally biased region" description="Low complexity" evidence="1">
    <location>
        <begin position="233"/>
        <end position="245"/>
    </location>
</feature>
<protein>
    <submittedName>
        <fullName evidence="3">Uncharacterized protein LOC108897758</fullName>
    </submittedName>
</protein>
<dbReference type="GO" id="GO:0000978">
    <property type="term" value="F:RNA polymerase II cis-regulatory region sequence-specific DNA binding"/>
    <property type="evidence" value="ECO:0007669"/>
    <property type="project" value="TreeGrafter"/>
</dbReference>
<feature type="compositionally biased region" description="Pro residues" evidence="1">
    <location>
        <begin position="209"/>
        <end position="220"/>
    </location>
</feature>
<gene>
    <name evidence="3" type="primary">LOC108897758</name>
</gene>
<evidence type="ECO:0000313" key="3">
    <source>
        <dbReference type="RefSeq" id="XP_018553035.1"/>
    </source>
</evidence>
<dbReference type="RefSeq" id="XP_018553035.1">
    <property type="nucleotide sequence ID" value="XM_018697519.2"/>
</dbReference>
<reference evidence="3" key="1">
    <citation type="submission" date="2025-08" db="UniProtKB">
        <authorList>
            <consortium name="RefSeq"/>
        </authorList>
    </citation>
    <scope>IDENTIFICATION</scope>
    <source>
        <tissue evidence="3">Brain</tissue>
    </source>
</reference>